<organism evidence="5 6">
    <name type="scientific">Vitis vinifera</name>
    <name type="common">Grape</name>
    <dbReference type="NCBI Taxonomy" id="29760"/>
    <lineage>
        <taxon>Eukaryota</taxon>
        <taxon>Viridiplantae</taxon>
        <taxon>Streptophyta</taxon>
        <taxon>Embryophyta</taxon>
        <taxon>Tracheophyta</taxon>
        <taxon>Spermatophyta</taxon>
        <taxon>Magnoliopsida</taxon>
        <taxon>eudicotyledons</taxon>
        <taxon>Gunneridae</taxon>
        <taxon>Pentapetalae</taxon>
        <taxon>rosids</taxon>
        <taxon>Vitales</taxon>
        <taxon>Vitaceae</taxon>
        <taxon>Viteae</taxon>
        <taxon>Vitis</taxon>
    </lineage>
</organism>
<proteinExistence type="inferred from homology"/>
<dbReference type="GO" id="GO:0016042">
    <property type="term" value="P:lipid catabolic process"/>
    <property type="evidence" value="ECO:0007669"/>
    <property type="project" value="UniProtKB-KW"/>
</dbReference>
<dbReference type="AlphaFoldDB" id="A0A438CKE7"/>
<dbReference type="Gene3D" id="3.40.50.1820">
    <property type="entry name" value="alpha/beta hydrolase"/>
    <property type="match status" value="1"/>
</dbReference>
<dbReference type="EMBL" id="QGNW01002189">
    <property type="protein sequence ID" value="RVW23684.1"/>
    <property type="molecule type" value="Genomic_DNA"/>
</dbReference>
<comment type="caution">
    <text evidence="5">The sequence shown here is derived from an EMBL/GenBank/DDBJ whole genome shotgun (WGS) entry which is preliminary data.</text>
</comment>
<evidence type="ECO:0000313" key="6">
    <source>
        <dbReference type="Proteomes" id="UP000288805"/>
    </source>
</evidence>
<protein>
    <submittedName>
        <fullName evidence="5">Phospholipase A1-Igamma1, chloroplastic</fullName>
    </submittedName>
</protein>
<sequence>MKKHHLHMTCASSLKQLSGISDGGMVTPLRQLQSEEPKKHVSHGSKSLESLMRVAYTAADFIDRGNHMTPTRSPRVHISAKWREIHGQFNWESLMDPLHPWLRREIVKYGEFSQATYDAFDYDSFSDFCGSCRHNRHKLFDELHLTKHGYKVTKYIYAMTNIDVPSCDNEFQRIGRRDIVVAWRGTVAPSEWLSDIKASLEQIGERGVKEGGKKSVSPLLSPRASSGPRCCQMDGHVILNTQGVLDSAVAPAKGIRTGCPDAPSDGLVSHGEREIYKSVGLLLGIKRLPGGDPSLLRVKTYISSFRGTAPFINGEEIFYVVMMTIGVSRSIIILRTTVRNHGDGMWAMAACCDCVPSGCLRSACVVCSSLDRAWLSLRRSG</sequence>
<dbReference type="Proteomes" id="UP000288805">
    <property type="component" value="Unassembled WGS sequence"/>
</dbReference>
<evidence type="ECO:0000256" key="4">
    <source>
        <dbReference type="ARBA" id="ARBA00023098"/>
    </source>
</evidence>
<keyword evidence="3" id="KW-0442">Lipid degradation</keyword>
<gene>
    <name evidence="5" type="primary">VvCHDh001050_9</name>
    <name evidence="5" type="ORF">CK203_097862</name>
</gene>
<accession>A0A438CKE7</accession>
<dbReference type="PANTHER" id="PTHR31403:SF13">
    <property type="entry name" value="ALPHA_BETA-HYDROLASES SUPERFAMILY PROTEIN"/>
    <property type="match status" value="1"/>
</dbReference>
<evidence type="ECO:0000256" key="2">
    <source>
        <dbReference type="ARBA" id="ARBA00022801"/>
    </source>
</evidence>
<dbReference type="GO" id="GO:0016787">
    <property type="term" value="F:hydrolase activity"/>
    <property type="evidence" value="ECO:0007669"/>
    <property type="project" value="UniProtKB-KW"/>
</dbReference>
<evidence type="ECO:0000313" key="5">
    <source>
        <dbReference type="EMBL" id="RVW23684.1"/>
    </source>
</evidence>
<comment type="similarity">
    <text evidence="1">Belongs to the AB hydrolase superfamily. Lipase family.</text>
</comment>
<reference evidence="5 6" key="1">
    <citation type="journal article" date="2018" name="PLoS Genet.">
        <title>Population sequencing reveals clonal diversity and ancestral inbreeding in the grapevine cultivar Chardonnay.</title>
        <authorList>
            <person name="Roach M.J."/>
            <person name="Johnson D.L."/>
            <person name="Bohlmann J."/>
            <person name="van Vuuren H.J."/>
            <person name="Jones S.J."/>
            <person name="Pretorius I.S."/>
            <person name="Schmidt S.A."/>
            <person name="Borneman A.R."/>
        </authorList>
    </citation>
    <scope>NUCLEOTIDE SEQUENCE [LARGE SCALE GENOMIC DNA]</scope>
    <source>
        <strain evidence="6">cv. Chardonnay</strain>
        <tissue evidence="5">Leaf</tissue>
    </source>
</reference>
<dbReference type="InterPro" id="IPR029058">
    <property type="entry name" value="AB_hydrolase_fold"/>
</dbReference>
<evidence type="ECO:0000256" key="3">
    <source>
        <dbReference type="ARBA" id="ARBA00022963"/>
    </source>
</evidence>
<dbReference type="PANTHER" id="PTHR31403">
    <property type="entry name" value="PHOSPHOLIPASE A1-IBETA2, CHLOROPLASTIC"/>
    <property type="match status" value="1"/>
</dbReference>
<keyword evidence="4" id="KW-0443">Lipid metabolism</keyword>
<evidence type="ECO:0000256" key="1">
    <source>
        <dbReference type="ARBA" id="ARBA00010701"/>
    </source>
</evidence>
<keyword evidence="2" id="KW-0378">Hydrolase</keyword>
<name>A0A438CKE7_VITVI</name>